<dbReference type="RefSeq" id="WP_119926191.1">
    <property type="nucleotide sequence ID" value="NZ_QZEY01000003.1"/>
</dbReference>
<keyword evidence="1" id="KW-0472">Membrane</keyword>
<feature type="transmembrane region" description="Helical" evidence="1">
    <location>
        <begin position="44"/>
        <end position="63"/>
    </location>
</feature>
<organism evidence="2 3">
    <name type="scientific">Bailinhaonella thermotolerans</name>
    <dbReference type="NCBI Taxonomy" id="1070861"/>
    <lineage>
        <taxon>Bacteria</taxon>
        <taxon>Bacillati</taxon>
        <taxon>Actinomycetota</taxon>
        <taxon>Actinomycetes</taxon>
        <taxon>Streptosporangiales</taxon>
        <taxon>Streptosporangiaceae</taxon>
        <taxon>Bailinhaonella</taxon>
    </lineage>
</organism>
<dbReference type="Proteomes" id="UP000265768">
    <property type="component" value="Unassembled WGS sequence"/>
</dbReference>
<dbReference type="OrthoDB" id="4559777at2"/>
<proteinExistence type="predicted"/>
<feature type="transmembrane region" description="Helical" evidence="1">
    <location>
        <begin position="69"/>
        <end position="92"/>
    </location>
</feature>
<sequence length="165" mass="16452">MDIAALIAWILTALGGFVMLSIWISRGGLRREAGASAGFPPPVVFGHLGVAATGLILWIAYLVTGNRALAWTAFVLLLAVAALGAVMLTRWLPLQRAGATRAAASPDAGTAGAAETASDATAAPDAAGAAVPPESHIPPMIVAGHGLLAAVTLVLVLLATVMGAS</sequence>
<comment type="caution">
    <text evidence="2">The sequence shown here is derived from an EMBL/GenBank/DDBJ whole genome shotgun (WGS) entry which is preliminary data.</text>
</comment>
<keyword evidence="1" id="KW-1133">Transmembrane helix</keyword>
<protein>
    <submittedName>
        <fullName evidence="2">Uncharacterized protein</fullName>
    </submittedName>
</protein>
<evidence type="ECO:0000256" key="1">
    <source>
        <dbReference type="SAM" id="Phobius"/>
    </source>
</evidence>
<accession>A0A3A4B578</accession>
<name>A0A3A4B578_9ACTN</name>
<evidence type="ECO:0000313" key="2">
    <source>
        <dbReference type="EMBL" id="RJL33231.1"/>
    </source>
</evidence>
<gene>
    <name evidence="2" type="ORF">D5H75_10360</name>
</gene>
<reference evidence="2 3" key="1">
    <citation type="submission" date="2018-09" db="EMBL/GenBank/DDBJ databases">
        <title>YIM 75507 draft genome.</title>
        <authorList>
            <person name="Tang S."/>
            <person name="Feng Y."/>
        </authorList>
    </citation>
    <scope>NUCLEOTIDE SEQUENCE [LARGE SCALE GENOMIC DNA]</scope>
    <source>
        <strain evidence="2 3">YIM 75507</strain>
    </source>
</reference>
<dbReference type="EMBL" id="QZEY01000003">
    <property type="protein sequence ID" value="RJL33231.1"/>
    <property type="molecule type" value="Genomic_DNA"/>
</dbReference>
<dbReference type="AlphaFoldDB" id="A0A3A4B578"/>
<feature type="transmembrane region" description="Helical" evidence="1">
    <location>
        <begin position="6"/>
        <end position="24"/>
    </location>
</feature>
<evidence type="ECO:0000313" key="3">
    <source>
        <dbReference type="Proteomes" id="UP000265768"/>
    </source>
</evidence>
<feature type="transmembrane region" description="Helical" evidence="1">
    <location>
        <begin position="142"/>
        <end position="164"/>
    </location>
</feature>
<keyword evidence="1" id="KW-0812">Transmembrane</keyword>
<keyword evidence="3" id="KW-1185">Reference proteome</keyword>